<evidence type="ECO:0000313" key="3">
    <source>
        <dbReference type="Proteomes" id="UP000482155"/>
    </source>
</evidence>
<sequence>MPYRQFLLAAIAAVVSVNLAGCTAVTVASAAVSVASTAVSVGVTAGSVAVGAATTVVKGAATVGGAVVEKVVE</sequence>
<dbReference type="RefSeq" id="WP_163962104.1">
    <property type="nucleotide sequence ID" value="NZ_JAAIVB010000034.1"/>
</dbReference>
<name>A0A6B3SK83_9BURK</name>
<organism evidence="2 3">
    <name type="scientific">Noviherbaspirillum galbum</name>
    <dbReference type="NCBI Taxonomy" id="2709383"/>
    <lineage>
        <taxon>Bacteria</taxon>
        <taxon>Pseudomonadati</taxon>
        <taxon>Pseudomonadota</taxon>
        <taxon>Betaproteobacteria</taxon>
        <taxon>Burkholderiales</taxon>
        <taxon>Oxalobacteraceae</taxon>
        <taxon>Noviherbaspirillum</taxon>
    </lineage>
</organism>
<dbReference type="Proteomes" id="UP000482155">
    <property type="component" value="Unassembled WGS sequence"/>
</dbReference>
<keyword evidence="1" id="KW-0732">Signal</keyword>
<dbReference type="EMBL" id="JAAIVB010000034">
    <property type="protein sequence ID" value="NEX61167.1"/>
    <property type="molecule type" value="Genomic_DNA"/>
</dbReference>
<gene>
    <name evidence="2" type="ORF">G3574_08755</name>
</gene>
<accession>A0A6B3SK83</accession>
<comment type="caution">
    <text evidence="2">The sequence shown here is derived from an EMBL/GenBank/DDBJ whole genome shotgun (WGS) entry which is preliminary data.</text>
</comment>
<evidence type="ECO:0008006" key="4">
    <source>
        <dbReference type="Google" id="ProtNLM"/>
    </source>
</evidence>
<proteinExistence type="predicted"/>
<evidence type="ECO:0000256" key="1">
    <source>
        <dbReference type="SAM" id="SignalP"/>
    </source>
</evidence>
<feature type="chain" id="PRO_5025413113" description="Lipoprotein" evidence="1">
    <location>
        <begin position="31"/>
        <end position="73"/>
    </location>
</feature>
<protein>
    <recommendedName>
        <fullName evidence="4">Lipoprotein</fullName>
    </recommendedName>
</protein>
<feature type="signal peptide" evidence="1">
    <location>
        <begin position="1"/>
        <end position="30"/>
    </location>
</feature>
<keyword evidence="3" id="KW-1185">Reference proteome</keyword>
<evidence type="ECO:0000313" key="2">
    <source>
        <dbReference type="EMBL" id="NEX61167.1"/>
    </source>
</evidence>
<dbReference type="AlphaFoldDB" id="A0A6B3SK83"/>
<reference evidence="2 3" key="1">
    <citation type="submission" date="2020-02" db="EMBL/GenBank/DDBJ databases">
        <authorList>
            <person name="Kim M.K."/>
        </authorList>
    </citation>
    <scope>NUCLEOTIDE SEQUENCE [LARGE SCALE GENOMIC DNA]</scope>
    <source>
        <strain evidence="2 3">17J57-3</strain>
    </source>
</reference>